<dbReference type="EMBL" id="BAABCW010000010">
    <property type="protein sequence ID" value="GAA3511468.1"/>
    <property type="molecule type" value="Genomic_DNA"/>
</dbReference>
<dbReference type="Pfam" id="PF05893">
    <property type="entry name" value="LuxC"/>
    <property type="match status" value="1"/>
</dbReference>
<evidence type="ECO:0000313" key="2">
    <source>
        <dbReference type="EMBL" id="GAA3511468.1"/>
    </source>
</evidence>
<protein>
    <submittedName>
        <fullName evidence="2">Acyl-CoA reductase</fullName>
    </submittedName>
</protein>
<comment type="caution">
    <text evidence="2">The sequence shown here is derived from an EMBL/GenBank/DDBJ whole genome shotgun (WGS) entry which is preliminary data.</text>
</comment>
<dbReference type="Proteomes" id="UP001500459">
    <property type="component" value="Unassembled WGS sequence"/>
</dbReference>
<evidence type="ECO:0000256" key="1">
    <source>
        <dbReference type="ARBA" id="ARBA00022857"/>
    </source>
</evidence>
<reference evidence="3" key="1">
    <citation type="journal article" date="2019" name="Int. J. Syst. Evol. Microbiol.">
        <title>The Global Catalogue of Microorganisms (GCM) 10K type strain sequencing project: providing services to taxonomists for standard genome sequencing and annotation.</title>
        <authorList>
            <consortium name="The Broad Institute Genomics Platform"/>
            <consortium name="The Broad Institute Genome Sequencing Center for Infectious Disease"/>
            <person name="Wu L."/>
            <person name="Ma J."/>
        </authorList>
    </citation>
    <scope>NUCLEOTIDE SEQUENCE [LARGE SCALE GENOMIC DNA]</scope>
    <source>
        <strain evidence="3">JCM 17106</strain>
    </source>
</reference>
<gene>
    <name evidence="2" type="ORF">GCM10022393_26540</name>
</gene>
<keyword evidence="1" id="KW-0521">NADP</keyword>
<evidence type="ECO:0000313" key="3">
    <source>
        <dbReference type="Proteomes" id="UP001500459"/>
    </source>
</evidence>
<sequence length="359" mass="41055">MINKLEMVLNDRITAFSELGNFLSQFKSSGYEKVNNISYTDEFFDGMVEKINSTKHHNGWFTKENIVFAISQWSQALTINNLGQWLSPYSIPEGTPKTVGIIMAGNIPLVGFHDFLCVLISGHRVLVRQSSNDDQLLPYIASYLMAIEPRFNDLISFTKEKFTNFDAIIATGSNNTARYFEHYFGKKPHIIRKNRNSVAILTGNETKEELTALGEDIFRYFGLGCRSVSKLMVPENYDFNLFFTALYPYNDIINGAKYANNYDYNKAVYLMSNFKLLENGFIILKEDSSYGSPIATLFYEKYTSKEELQQKLEANKENLQCIVSNNFSKESIDFGTTQYPSLSDYADNKDVIEFLTTIN</sequence>
<dbReference type="SUPFAM" id="SSF53720">
    <property type="entry name" value="ALDH-like"/>
    <property type="match status" value="1"/>
</dbReference>
<dbReference type="InterPro" id="IPR008670">
    <property type="entry name" value="CoA_reduct_LuxC"/>
</dbReference>
<keyword evidence="3" id="KW-1185">Reference proteome</keyword>
<proteinExistence type="predicted"/>
<accession>A0ABP6UP72</accession>
<dbReference type="InterPro" id="IPR016161">
    <property type="entry name" value="Ald_DH/histidinol_DH"/>
</dbReference>
<name>A0ABP6UP72_9FLAO</name>
<organism evidence="2 3">
    <name type="scientific">Aquimarina addita</name>
    <dbReference type="NCBI Taxonomy" id="870485"/>
    <lineage>
        <taxon>Bacteria</taxon>
        <taxon>Pseudomonadati</taxon>
        <taxon>Bacteroidota</taxon>
        <taxon>Flavobacteriia</taxon>
        <taxon>Flavobacteriales</taxon>
        <taxon>Flavobacteriaceae</taxon>
        <taxon>Aquimarina</taxon>
    </lineage>
</organism>